<dbReference type="PANTHER" id="PTHR23259">
    <property type="entry name" value="RIDDLE"/>
    <property type="match status" value="1"/>
</dbReference>
<reference evidence="7" key="2">
    <citation type="submission" date="2019-09" db="UniProtKB">
        <authorList>
            <consortium name="WormBaseParasite"/>
        </authorList>
    </citation>
    <scope>IDENTIFICATION</scope>
</reference>
<keyword evidence="6" id="KW-1185">Reference proteome</keyword>
<dbReference type="AlphaFoldDB" id="A0A183FJA0"/>
<keyword evidence="3" id="KW-1015">Disulfide bond</keyword>
<feature type="domain" description="TIL" evidence="4">
    <location>
        <begin position="44"/>
        <end position="94"/>
    </location>
</feature>
<evidence type="ECO:0000256" key="2">
    <source>
        <dbReference type="ARBA" id="ARBA00022900"/>
    </source>
</evidence>
<feature type="domain" description="TIL" evidence="4">
    <location>
        <begin position="2"/>
        <end position="30"/>
    </location>
</feature>
<dbReference type="InterPro" id="IPR002919">
    <property type="entry name" value="TIL_dom"/>
</dbReference>
<dbReference type="CDD" id="cd19941">
    <property type="entry name" value="TIL"/>
    <property type="match status" value="2"/>
</dbReference>
<evidence type="ECO:0000256" key="3">
    <source>
        <dbReference type="ARBA" id="ARBA00023157"/>
    </source>
</evidence>
<dbReference type="EMBL" id="UZAH01025808">
    <property type="protein sequence ID" value="VDO70833.1"/>
    <property type="molecule type" value="Genomic_DNA"/>
</dbReference>
<evidence type="ECO:0000313" key="5">
    <source>
        <dbReference type="EMBL" id="VDO70833.1"/>
    </source>
</evidence>
<dbReference type="InterPro" id="IPR051368">
    <property type="entry name" value="SerProtInhib-TIL_Domain"/>
</dbReference>
<dbReference type="Pfam" id="PF01826">
    <property type="entry name" value="TIL"/>
    <property type="match status" value="2"/>
</dbReference>
<name>A0A183FJA0_HELPZ</name>
<keyword evidence="1" id="KW-0646">Protease inhibitor</keyword>
<keyword evidence="2" id="KW-0722">Serine protease inhibitor</keyword>
<evidence type="ECO:0000256" key="1">
    <source>
        <dbReference type="ARBA" id="ARBA00022690"/>
    </source>
</evidence>
<accession>A0A3P7Z0I1</accession>
<gene>
    <name evidence="5" type="ORF">HPBE_LOCUS7072</name>
</gene>
<evidence type="ECO:0000259" key="4">
    <source>
        <dbReference type="Pfam" id="PF01826"/>
    </source>
</evidence>
<protein>
    <submittedName>
        <fullName evidence="7">TIL domain-containing protein</fullName>
    </submittedName>
</protein>
<dbReference type="GO" id="GO:0004867">
    <property type="term" value="F:serine-type endopeptidase inhibitor activity"/>
    <property type="evidence" value="ECO:0007669"/>
    <property type="project" value="UniProtKB-KW"/>
</dbReference>
<dbReference type="Gene3D" id="2.10.25.10">
    <property type="entry name" value="Laminin"/>
    <property type="match status" value="2"/>
</dbReference>
<evidence type="ECO:0000313" key="6">
    <source>
        <dbReference type="Proteomes" id="UP000050761"/>
    </source>
</evidence>
<dbReference type="PANTHER" id="PTHR23259:SF70">
    <property type="entry name" value="ACCESSORY GLAND PROTEIN ACP62F-RELATED"/>
    <property type="match status" value="1"/>
</dbReference>
<evidence type="ECO:0000313" key="7">
    <source>
        <dbReference type="WBParaSite" id="HPBE_0000707101-mRNA-1"/>
    </source>
</evidence>
<dbReference type="SUPFAM" id="SSF57567">
    <property type="entry name" value="Serine protease inhibitors"/>
    <property type="match status" value="2"/>
</dbReference>
<dbReference type="Proteomes" id="UP000050761">
    <property type="component" value="Unassembled WGS sequence"/>
</dbReference>
<proteinExistence type="predicted"/>
<reference evidence="5 6" key="1">
    <citation type="submission" date="2018-11" db="EMBL/GenBank/DDBJ databases">
        <authorList>
            <consortium name="Pathogen Informatics"/>
        </authorList>
    </citation>
    <scope>NUCLEOTIDE SEQUENCE [LARGE SCALE GENOMIC DNA]</scope>
</reference>
<organism evidence="6 7">
    <name type="scientific">Heligmosomoides polygyrus</name>
    <name type="common">Parasitic roundworm</name>
    <dbReference type="NCBI Taxonomy" id="6339"/>
    <lineage>
        <taxon>Eukaryota</taxon>
        <taxon>Metazoa</taxon>
        <taxon>Ecdysozoa</taxon>
        <taxon>Nematoda</taxon>
        <taxon>Chromadorea</taxon>
        <taxon>Rhabditida</taxon>
        <taxon>Rhabditina</taxon>
        <taxon>Rhabditomorpha</taxon>
        <taxon>Strongyloidea</taxon>
        <taxon>Heligmosomidae</taxon>
        <taxon>Heligmosomoides</taxon>
    </lineage>
</organism>
<dbReference type="InterPro" id="IPR036084">
    <property type="entry name" value="Ser_inhib-like_sf"/>
</dbReference>
<dbReference type="WBParaSite" id="HPBE_0000707101-mRNA-1">
    <property type="protein sequence ID" value="HPBE_0000707101-mRNA-1"/>
    <property type="gene ID" value="HPBE_0000707101"/>
</dbReference>
<dbReference type="OrthoDB" id="5912264at2759"/>
<sequence>MCTMQCVVGCQCKSGFYRNNQGACVALISCQSFDSGNTNSNRNCAANEEYKSCGTACEPSCQNPKPTTCTMQCVARCQCKSGFYRNSQNVCVTSCSGSGSGSQTCATMRCPAGTTCQQLMINCIRAPCPQPPPRCVKQQIPTWMTPSVNNGDTVQHSY</sequence>
<accession>A0A183FJA0</accession>